<dbReference type="EMBL" id="JABFTP020000185">
    <property type="protein sequence ID" value="KAL3286035.1"/>
    <property type="molecule type" value="Genomic_DNA"/>
</dbReference>
<dbReference type="Proteomes" id="UP001516400">
    <property type="component" value="Unassembled WGS sequence"/>
</dbReference>
<reference evidence="1 2" key="1">
    <citation type="journal article" date="2021" name="BMC Biol.">
        <title>Horizontally acquired antibacterial genes associated with adaptive radiation of ladybird beetles.</title>
        <authorList>
            <person name="Li H.S."/>
            <person name="Tang X.F."/>
            <person name="Huang Y.H."/>
            <person name="Xu Z.Y."/>
            <person name="Chen M.L."/>
            <person name="Du X.Y."/>
            <person name="Qiu B.Y."/>
            <person name="Chen P.T."/>
            <person name="Zhang W."/>
            <person name="Slipinski A."/>
            <person name="Escalona H.E."/>
            <person name="Waterhouse R.M."/>
            <person name="Zwick A."/>
            <person name="Pang H."/>
        </authorList>
    </citation>
    <scope>NUCLEOTIDE SEQUENCE [LARGE SCALE GENOMIC DNA]</scope>
    <source>
        <strain evidence="1">SYSU2018</strain>
    </source>
</reference>
<keyword evidence="2" id="KW-1185">Reference proteome</keyword>
<name>A0ABD2P5C2_9CUCU</name>
<evidence type="ECO:0000313" key="2">
    <source>
        <dbReference type="Proteomes" id="UP001516400"/>
    </source>
</evidence>
<organism evidence="1 2">
    <name type="scientific">Cryptolaemus montrouzieri</name>
    <dbReference type="NCBI Taxonomy" id="559131"/>
    <lineage>
        <taxon>Eukaryota</taxon>
        <taxon>Metazoa</taxon>
        <taxon>Ecdysozoa</taxon>
        <taxon>Arthropoda</taxon>
        <taxon>Hexapoda</taxon>
        <taxon>Insecta</taxon>
        <taxon>Pterygota</taxon>
        <taxon>Neoptera</taxon>
        <taxon>Endopterygota</taxon>
        <taxon>Coleoptera</taxon>
        <taxon>Polyphaga</taxon>
        <taxon>Cucujiformia</taxon>
        <taxon>Coccinelloidea</taxon>
        <taxon>Coccinellidae</taxon>
        <taxon>Scymninae</taxon>
        <taxon>Scymnini</taxon>
        <taxon>Cryptolaemus</taxon>
    </lineage>
</organism>
<comment type="caution">
    <text evidence="1">The sequence shown here is derived from an EMBL/GenBank/DDBJ whole genome shotgun (WGS) entry which is preliminary data.</text>
</comment>
<evidence type="ECO:0000313" key="1">
    <source>
        <dbReference type="EMBL" id="KAL3286035.1"/>
    </source>
</evidence>
<gene>
    <name evidence="1" type="ORF">HHI36_000548</name>
</gene>
<evidence type="ECO:0008006" key="3">
    <source>
        <dbReference type="Google" id="ProtNLM"/>
    </source>
</evidence>
<protein>
    <recommendedName>
        <fullName evidence="3">Secreted protein</fullName>
    </recommendedName>
</protein>
<sequence length="99" mass="11645">MLLLLVLVIWKIRSDDSCVCWDGYQVEKHDDGTQFCRGVNSRKLFHCNLETPPSCRCTIRNVVVELDVGTNSCFFAECENKEEWILYQMKNPEFHELEK</sequence>
<dbReference type="AlphaFoldDB" id="A0ABD2P5C2"/>
<proteinExistence type="predicted"/>
<accession>A0ABD2P5C2</accession>